<evidence type="ECO:0000313" key="2">
    <source>
        <dbReference type="Proteomes" id="UP000189627"/>
    </source>
</evidence>
<protein>
    <submittedName>
        <fullName evidence="1">Uncharacterized protein</fullName>
    </submittedName>
</protein>
<accession>A0A1U9UUQ6</accession>
<name>A0A1U9UUQ6_CUPNE</name>
<reference evidence="2" key="1">
    <citation type="submission" date="2017-02" db="EMBL/GenBank/DDBJ databases">
        <title>Complete genome sequence of Cupriavidus necator strain NH9, a 3-chlorobenzoate degrader.</title>
        <authorList>
            <person name="Moriuchi R."/>
            <person name="Dohra H."/>
            <person name="Ogawa N."/>
        </authorList>
    </citation>
    <scope>NUCLEOTIDE SEQUENCE [LARGE SCALE GENOMIC DNA]</scope>
    <source>
        <strain evidence="2">NH9</strain>
    </source>
</reference>
<sequence length="208" mass="23282">MLRRIFRQTRVQAFNDWEMSPLIRFILAATLAFELAGCDLDPTIKIYFAPVIAGAVDVRGDNGRWCTVPLTQEQALLLSRWLEAHRYGWHGLIQTPSPLPSFSFGFESADGRRYSIEVTVNPNGNGGAVVNFRGPKRAPLSRHLSVDEVRTLRAAVGIDAPKHPEKCQSANSKNQQLGVALAYINLLLRLAPWKHEVSQLKRRNALRG</sequence>
<dbReference type="EMBL" id="CP017758">
    <property type="protein sequence ID" value="AQV96426.1"/>
    <property type="molecule type" value="Genomic_DNA"/>
</dbReference>
<gene>
    <name evidence="1" type="ORF">BJN34_21395</name>
</gene>
<dbReference type="KEGG" id="cuh:BJN34_21395"/>
<organism evidence="1 2">
    <name type="scientific">Cupriavidus necator</name>
    <name type="common">Alcaligenes eutrophus</name>
    <name type="synonym">Ralstonia eutropha</name>
    <dbReference type="NCBI Taxonomy" id="106590"/>
    <lineage>
        <taxon>Bacteria</taxon>
        <taxon>Pseudomonadati</taxon>
        <taxon>Pseudomonadota</taxon>
        <taxon>Betaproteobacteria</taxon>
        <taxon>Burkholderiales</taxon>
        <taxon>Burkholderiaceae</taxon>
        <taxon>Cupriavidus</taxon>
    </lineage>
</organism>
<proteinExistence type="predicted"/>
<dbReference type="Proteomes" id="UP000189627">
    <property type="component" value="Chromosome 2"/>
</dbReference>
<evidence type="ECO:0000313" key="1">
    <source>
        <dbReference type="EMBL" id="AQV96426.1"/>
    </source>
</evidence>
<dbReference type="AlphaFoldDB" id="A0A1U9UUQ6"/>